<dbReference type="PANTHER" id="PTHR11937">
    <property type="entry name" value="ACTIN"/>
    <property type="match status" value="1"/>
</dbReference>
<dbReference type="FunFam" id="3.30.420.40:FF:000058">
    <property type="entry name" value="Putative actin-related protein 5"/>
    <property type="match status" value="1"/>
</dbReference>
<protein>
    <recommendedName>
        <fullName evidence="5">Actin-like protein arp6</fullName>
    </recommendedName>
</protein>
<dbReference type="InterPro" id="IPR004000">
    <property type="entry name" value="Actin"/>
</dbReference>
<dbReference type="Gene3D" id="3.30.420.40">
    <property type="match status" value="2"/>
</dbReference>
<dbReference type="EMBL" id="KV878135">
    <property type="protein sequence ID" value="OJJ06845.1"/>
    <property type="molecule type" value="Genomic_DNA"/>
</dbReference>
<reference evidence="4" key="1">
    <citation type="journal article" date="2017" name="Genome Biol.">
        <title>Comparative genomics reveals high biological diversity and specific adaptations in the industrially and medically important fungal genus Aspergillus.</title>
        <authorList>
            <person name="de Vries R.P."/>
            <person name="Riley R."/>
            <person name="Wiebenga A."/>
            <person name="Aguilar-Osorio G."/>
            <person name="Amillis S."/>
            <person name="Uchima C.A."/>
            <person name="Anderluh G."/>
            <person name="Asadollahi M."/>
            <person name="Askin M."/>
            <person name="Barry K."/>
            <person name="Battaglia E."/>
            <person name="Bayram O."/>
            <person name="Benocci T."/>
            <person name="Braus-Stromeyer S.A."/>
            <person name="Caldana C."/>
            <person name="Canovas D."/>
            <person name="Cerqueira G.C."/>
            <person name="Chen F."/>
            <person name="Chen W."/>
            <person name="Choi C."/>
            <person name="Clum A."/>
            <person name="Dos Santos R.A."/>
            <person name="Damasio A.R."/>
            <person name="Diallinas G."/>
            <person name="Emri T."/>
            <person name="Fekete E."/>
            <person name="Flipphi M."/>
            <person name="Freyberg S."/>
            <person name="Gallo A."/>
            <person name="Gournas C."/>
            <person name="Habgood R."/>
            <person name="Hainaut M."/>
            <person name="Harispe M.L."/>
            <person name="Henrissat B."/>
            <person name="Hilden K.S."/>
            <person name="Hope R."/>
            <person name="Hossain A."/>
            <person name="Karabika E."/>
            <person name="Karaffa L."/>
            <person name="Karanyi Z."/>
            <person name="Krasevec N."/>
            <person name="Kuo A."/>
            <person name="Kusch H."/>
            <person name="LaButti K."/>
            <person name="Lagendijk E.L."/>
            <person name="Lapidus A."/>
            <person name="Levasseur A."/>
            <person name="Lindquist E."/>
            <person name="Lipzen A."/>
            <person name="Logrieco A.F."/>
            <person name="MacCabe A."/>
            <person name="Maekelae M.R."/>
            <person name="Malavazi I."/>
            <person name="Melin P."/>
            <person name="Meyer V."/>
            <person name="Mielnichuk N."/>
            <person name="Miskei M."/>
            <person name="Molnar A.P."/>
            <person name="Mule G."/>
            <person name="Ngan C.Y."/>
            <person name="Orejas M."/>
            <person name="Orosz E."/>
            <person name="Ouedraogo J.P."/>
            <person name="Overkamp K.M."/>
            <person name="Park H.-S."/>
            <person name="Perrone G."/>
            <person name="Piumi F."/>
            <person name="Punt P.J."/>
            <person name="Ram A.F."/>
            <person name="Ramon A."/>
            <person name="Rauscher S."/>
            <person name="Record E."/>
            <person name="Riano-Pachon D.M."/>
            <person name="Robert V."/>
            <person name="Roehrig J."/>
            <person name="Ruller R."/>
            <person name="Salamov A."/>
            <person name="Salih N.S."/>
            <person name="Samson R.A."/>
            <person name="Sandor E."/>
            <person name="Sanguinetti M."/>
            <person name="Schuetze T."/>
            <person name="Sepcic K."/>
            <person name="Shelest E."/>
            <person name="Sherlock G."/>
            <person name="Sophianopoulou V."/>
            <person name="Squina F.M."/>
            <person name="Sun H."/>
            <person name="Susca A."/>
            <person name="Todd R.B."/>
            <person name="Tsang A."/>
            <person name="Unkles S.E."/>
            <person name="van de Wiele N."/>
            <person name="van Rossen-Uffink D."/>
            <person name="Oliveira J.V."/>
            <person name="Vesth T.C."/>
            <person name="Visser J."/>
            <person name="Yu J.-H."/>
            <person name="Zhou M."/>
            <person name="Andersen M.R."/>
            <person name="Archer D.B."/>
            <person name="Baker S.E."/>
            <person name="Benoit I."/>
            <person name="Brakhage A.A."/>
            <person name="Braus G.H."/>
            <person name="Fischer R."/>
            <person name="Frisvad J.C."/>
            <person name="Goldman G.H."/>
            <person name="Houbraken J."/>
            <person name="Oakley B."/>
            <person name="Pocsi I."/>
            <person name="Scazzocchio C."/>
            <person name="Seiboth B."/>
            <person name="vanKuyk P.A."/>
            <person name="Wortman J."/>
            <person name="Dyer P.S."/>
            <person name="Grigoriev I.V."/>
        </authorList>
    </citation>
    <scope>NUCLEOTIDE SEQUENCE [LARGE SCALE GENOMIC DNA]</scope>
    <source>
        <strain evidence="4">CBS 583.65</strain>
    </source>
</reference>
<evidence type="ECO:0000256" key="2">
    <source>
        <dbReference type="SAM" id="MobiDB-lite"/>
    </source>
</evidence>
<dbReference type="AlphaFoldDB" id="A0A1L9PZE0"/>
<name>A0A1L9PZE0_ASPVE</name>
<evidence type="ECO:0000313" key="4">
    <source>
        <dbReference type="Proteomes" id="UP000184073"/>
    </source>
</evidence>
<proteinExistence type="inferred from homology"/>
<dbReference type="SMART" id="SM00268">
    <property type="entry name" value="ACTIN"/>
    <property type="match status" value="1"/>
</dbReference>
<keyword evidence="4" id="KW-1185">Reference proteome</keyword>
<gene>
    <name evidence="3" type="ORF">ASPVEDRAFT_88129</name>
</gene>
<dbReference type="FunFam" id="3.90.640.10:FF:000036">
    <property type="entry name" value="Actin-like protein ARP6"/>
    <property type="match status" value="1"/>
</dbReference>
<organism evidence="3 4">
    <name type="scientific">Aspergillus versicolor CBS 583.65</name>
    <dbReference type="NCBI Taxonomy" id="1036611"/>
    <lineage>
        <taxon>Eukaryota</taxon>
        <taxon>Fungi</taxon>
        <taxon>Dikarya</taxon>
        <taxon>Ascomycota</taxon>
        <taxon>Pezizomycotina</taxon>
        <taxon>Eurotiomycetes</taxon>
        <taxon>Eurotiomycetidae</taxon>
        <taxon>Eurotiales</taxon>
        <taxon>Aspergillaceae</taxon>
        <taxon>Aspergillus</taxon>
        <taxon>Aspergillus subgen. Nidulantes</taxon>
    </lineage>
</organism>
<dbReference type="Gene3D" id="2.30.36.70">
    <property type="entry name" value="Actin, Chain A, domain 2"/>
    <property type="match status" value="1"/>
</dbReference>
<dbReference type="Pfam" id="PF00022">
    <property type="entry name" value="Actin"/>
    <property type="match status" value="1"/>
</dbReference>
<sequence length="472" mass="52153">MRTTKPRPPGKNSAAQAQSLPDKTFIIDNGAYTIKAGYAQDSSPPNEKEEEEEEAASACATIPNAIAKTRGNRIYVGAQIGTNITDCNEMLFRRPVEKGYTVNWEAQKEIWENSFFDEKTVRTQELRVADPEDVTLIFAEAPNALPALQKNADEIIMEEWGFGGYVRCIGPSLNAWTEIQSLFEDPVPQNPSSIASPTECLLVVDSGYSHTTITPVYKGQPLQRGIRRLDLGGRHLTNYLKELVSMRQYNMVDETYIMNEVKESVCFVSNDFGGDLERTWKGNRKRGQPDSGESVVVDYVLPDPNGGRRGFMRPHDPLLGSKKRKAVLAGASAEQLSEDVLVLGNERFTVPEILFTPSDIGMKSAGIPDIILQSLSVLPSGLHPAFLANILVVGGNSLLSGFMERLETELRQIASAECVVRVRRPKDPIRSAWAGASRLATNKEELKKMAITRQEYQENGSAWAGRKFSGAL</sequence>
<dbReference type="VEuPathDB" id="FungiDB:ASPVEDRAFT_88129"/>
<comment type="similarity">
    <text evidence="1">Belongs to the actin family.</text>
</comment>
<dbReference type="OrthoDB" id="6220758at2759"/>
<dbReference type="RefSeq" id="XP_040672607.1">
    <property type="nucleotide sequence ID" value="XM_040818243.1"/>
</dbReference>
<dbReference type="SUPFAM" id="SSF53067">
    <property type="entry name" value="Actin-like ATPase domain"/>
    <property type="match status" value="2"/>
</dbReference>
<dbReference type="CDD" id="cd10210">
    <property type="entry name" value="ASKHA_NBD_Arp6"/>
    <property type="match status" value="1"/>
</dbReference>
<dbReference type="Proteomes" id="UP000184073">
    <property type="component" value="Unassembled WGS sequence"/>
</dbReference>
<dbReference type="InterPro" id="IPR043129">
    <property type="entry name" value="ATPase_NBD"/>
</dbReference>
<evidence type="ECO:0000256" key="1">
    <source>
        <dbReference type="RuleBase" id="RU000487"/>
    </source>
</evidence>
<evidence type="ECO:0000313" key="3">
    <source>
        <dbReference type="EMBL" id="OJJ06845.1"/>
    </source>
</evidence>
<dbReference type="STRING" id="1036611.A0A1L9PZE0"/>
<evidence type="ECO:0008006" key="5">
    <source>
        <dbReference type="Google" id="ProtNLM"/>
    </source>
</evidence>
<dbReference type="GeneID" id="63733754"/>
<dbReference type="Gene3D" id="3.90.640.10">
    <property type="entry name" value="Actin, Chain A, domain 4"/>
    <property type="match status" value="1"/>
</dbReference>
<accession>A0A1L9PZE0</accession>
<feature type="region of interest" description="Disordered" evidence="2">
    <location>
        <begin position="1"/>
        <end position="22"/>
    </location>
</feature>